<proteinExistence type="predicted"/>
<dbReference type="RefSeq" id="WP_133580460.1">
    <property type="nucleotide sequence ID" value="NZ_SNYJ01000007.1"/>
</dbReference>
<protein>
    <submittedName>
        <fullName evidence="2">A118-like holin Hol118</fullName>
    </submittedName>
</protein>
<dbReference type="OrthoDB" id="2665815at2"/>
<reference evidence="2 3" key="1">
    <citation type="submission" date="2019-03" db="EMBL/GenBank/DDBJ databases">
        <title>Genomic Encyclopedia of Type Strains, Phase IV (KMG-IV): sequencing the most valuable type-strain genomes for metagenomic binning, comparative biology and taxonomic classification.</title>
        <authorList>
            <person name="Goeker M."/>
        </authorList>
    </citation>
    <scope>NUCLEOTIDE SEQUENCE [LARGE SCALE GENOMIC DNA]</scope>
    <source>
        <strain evidence="2 3">DSM 28697</strain>
    </source>
</reference>
<feature type="transmembrane region" description="Helical" evidence="1">
    <location>
        <begin position="33"/>
        <end position="52"/>
    </location>
</feature>
<dbReference type="EMBL" id="SNYJ01000007">
    <property type="protein sequence ID" value="TDQ39787.1"/>
    <property type="molecule type" value="Genomic_DNA"/>
</dbReference>
<dbReference type="Proteomes" id="UP000295632">
    <property type="component" value="Unassembled WGS sequence"/>
</dbReference>
<evidence type="ECO:0000256" key="1">
    <source>
        <dbReference type="SAM" id="Phobius"/>
    </source>
</evidence>
<dbReference type="Pfam" id="PF06946">
    <property type="entry name" value="Phage_holin_5_1"/>
    <property type="match status" value="1"/>
</dbReference>
<feature type="transmembrane region" description="Helical" evidence="1">
    <location>
        <begin position="6"/>
        <end position="26"/>
    </location>
</feature>
<feature type="transmembrane region" description="Helical" evidence="1">
    <location>
        <begin position="58"/>
        <end position="78"/>
    </location>
</feature>
<evidence type="ECO:0000313" key="2">
    <source>
        <dbReference type="EMBL" id="TDQ39787.1"/>
    </source>
</evidence>
<organism evidence="2 3">
    <name type="scientific">Aureibacillus halotolerans</name>
    <dbReference type="NCBI Taxonomy" id="1508390"/>
    <lineage>
        <taxon>Bacteria</taxon>
        <taxon>Bacillati</taxon>
        <taxon>Bacillota</taxon>
        <taxon>Bacilli</taxon>
        <taxon>Bacillales</taxon>
        <taxon>Bacillaceae</taxon>
        <taxon>Aureibacillus</taxon>
    </lineage>
</organism>
<keyword evidence="1" id="KW-0812">Transmembrane</keyword>
<dbReference type="AlphaFoldDB" id="A0A4V3D5F8"/>
<comment type="caution">
    <text evidence="2">The sequence shown here is derived from an EMBL/GenBank/DDBJ whole genome shotgun (WGS) entry which is preliminary data.</text>
</comment>
<gene>
    <name evidence="2" type="ORF">EV213_107154</name>
</gene>
<sequence length="88" mass="9733">MEDILILSTTLVPIVTALVEILKRAFRVPKHMLPLLSVIVGLVLGGLAFPFMELELSLRLWAGGLAGLAGTGLFEVGNKRYRFKRKKK</sequence>
<dbReference type="InterPro" id="IPR009708">
    <property type="entry name" value="Phage_A118_holin/antiholin"/>
</dbReference>
<keyword evidence="3" id="KW-1185">Reference proteome</keyword>
<keyword evidence="1" id="KW-1133">Transmembrane helix</keyword>
<name>A0A4V3D5F8_9BACI</name>
<keyword evidence="1" id="KW-0472">Membrane</keyword>
<evidence type="ECO:0000313" key="3">
    <source>
        <dbReference type="Proteomes" id="UP000295632"/>
    </source>
</evidence>
<accession>A0A4V3D5F8</accession>